<dbReference type="RefSeq" id="WP_122825199.1">
    <property type="nucleotide sequence ID" value="NZ_CP033325.1"/>
</dbReference>
<name>A0ABV9D9D1_9MICO</name>
<sequence length="203" mass="21168">MRTTADDAAPRPSAAELAAAATRRARTLVQRTQPSAHLTRVLDVVDEGVPLTTPHTAVSRTIEQLTGLRLGEVQTLAAVADGAHHHREIARRTGQPDAAAAATVDGLVARGSLARRHHPAETRPGATPTLVGLTSQGEAILRQAEAIQVRVLDAVVEALGSDQTDQVHAAGQAVRRTLAEPLVAGDARQITAGRWLTGAAEAS</sequence>
<dbReference type="Gene3D" id="1.10.10.10">
    <property type="entry name" value="Winged helix-like DNA-binding domain superfamily/Winged helix DNA-binding domain"/>
    <property type="match status" value="1"/>
</dbReference>
<protein>
    <recommendedName>
        <fullName evidence="3">MarR family transcriptional regulator</fullName>
    </recommendedName>
</protein>
<accession>A0ABV9D9D1</accession>
<evidence type="ECO:0000313" key="1">
    <source>
        <dbReference type="EMBL" id="MFC4554629.1"/>
    </source>
</evidence>
<organism evidence="1 2">
    <name type="scientific">Georgenia faecalis</name>
    <dbReference type="NCBI Taxonomy" id="2483799"/>
    <lineage>
        <taxon>Bacteria</taxon>
        <taxon>Bacillati</taxon>
        <taxon>Actinomycetota</taxon>
        <taxon>Actinomycetes</taxon>
        <taxon>Micrococcales</taxon>
        <taxon>Bogoriellaceae</taxon>
        <taxon>Georgenia</taxon>
    </lineage>
</organism>
<dbReference type="InterPro" id="IPR036390">
    <property type="entry name" value="WH_DNA-bd_sf"/>
</dbReference>
<dbReference type="SUPFAM" id="SSF46785">
    <property type="entry name" value="Winged helix' DNA-binding domain"/>
    <property type="match status" value="1"/>
</dbReference>
<keyword evidence="2" id="KW-1185">Reference proteome</keyword>
<proteinExistence type="predicted"/>
<dbReference type="InterPro" id="IPR036388">
    <property type="entry name" value="WH-like_DNA-bd_sf"/>
</dbReference>
<evidence type="ECO:0008006" key="3">
    <source>
        <dbReference type="Google" id="ProtNLM"/>
    </source>
</evidence>
<reference evidence="2" key="1">
    <citation type="journal article" date="2019" name="Int. J. Syst. Evol. Microbiol.">
        <title>The Global Catalogue of Microorganisms (GCM) 10K type strain sequencing project: providing services to taxonomists for standard genome sequencing and annotation.</title>
        <authorList>
            <consortium name="The Broad Institute Genomics Platform"/>
            <consortium name="The Broad Institute Genome Sequencing Center for Infectious Disease"/>
            <person name="Wu L."/>
            <person name="Ma J."/>
        </authorList>
    </citation>
    <scope>NUCLEOTIDE SEQUENCE [LARGE SCALE GENOMIC DNA]</scope>
    <source>
        <strain evidence="2">JCM 3369</strain>
    </source>
</reference>
<evidence type="ECO:0000313" key="2">
    <source>
        <dbReference type="Proteomes" id="UP001595955"/>
    </source>
</evidence>
<gene>
    <name evidence="1" type="ORF">ACFO3F_05160</name>
</gene>
<comment type="caution">
    <text evidence="1">The sequence shown here is derived from an EMBL/GenBank/DDBJ whole genome shotgun (WGS) entry which is preliminary data.</text>
</comment>
<dbReference type="EMBL" id="JBHSGF010000003">
    <property type="protein sequence ID" value="MFC4554629.1"/>
    <property type="molecule type" value="Genomic_DNA"/>
</dbReference>
<dbReference type="Proteomes" id="UP001595955">
    <property type="component" value="Unassembled WGS sequence"/>
</dbReference>